<evidence type="ECO:0000256" key="1">
    <source>
        <dbReference type="ARBA" id="ARBA00004173"/>
    </source>
</evidence>
<dbReference type="STRING" id="205917.A0A4Y9YRZ6"/>
<dbReference type="OrthoDB" id="16535at2759"/>
<protein>
    <recommendedName>
        <fullName evidence="8">ATP11-domain-containing protein</fullName>
    </recommendedName>
</protein>
<comment type="caution">
    <text evidence="6">The sequence shown here is derived from an EMBL/GenBank/DDBJ whole genome shotgun (WGS) entry which is preliminary data.</text>
</comment>
<evidence type="ECO:0000256" key="4">
    <source>
        <dbReference type="ARBA" id="ARBA00023128"/>
    </source>
</evidence>
<dbReference type="PANTHER" id="PTHR13126:SF0">
    <property type="entry name" value="ATP SYNTHASE MITOCHONDRIAL F1 COMPLEX ASSEMBLY FACTOR 1"/>
    <property type="match status" value="1"/>
</dbReference>
<accession>A0A4Y9YRZ6</accession>
<feature type="compositionally biased region" description="Low complexity" evidence="5">
    <location>
        <begin position="77"/>
        <end position="89"/>
    </location>
</feature>
<feature type="compositionally biased region" description="Polar residues" evidence="5">
    <location>
        <begin position="90"/>
        <end position="118"/>
    </location>
</feature>
<evidence type="ECO:0000313" key="6">
    <source>
        <dbReference type="EMBL" id="TFY65214.1"/>
    </source>
</evidence>
<name>A0A4Y9YRZ6_9AGAM</name>
<evidence type="ECO:0000256" key="2">
    <source>
        <dbReference type="ARBA" id="ARBA00009116"/>
    </source>
</evidence>
<sequence length="316" mass="34305">MSSLLKIRLLAQTKRCNCTTLLSARYFSKTPAFRNESYTSKYADKLQNRAQGEGMSVNDLHTRVKEQERERSEQRRAAAALEAAARSSATMSGKATPSSASSPRTQPSLGSSTRNASSPVKPLSSYLNLQRLLETPHTSEQIGALWTAYHASRSEGTGRGFICASLPRSTYDTMLEAAQRYPSFILSVPRTPNTDECDASQKGYEFYFMQWAFHDAPPVPTSSAPTSSSTPSQLNPRTATILFTPLLEYKLRQAFATPYLVLTFYPDLACSHDVVLLRGEITPAASGQGGVPAQPAGCATACAGRAEVLFVGRRGG</sequence>
<proteinExistence type="inferred from homology"/>
<feature type="region of interest" description="Disordered" evidence="5">
    <location>
        <begin position="47"/>
        <end position="121"/>
    </location>
</feature>
<comment type="subcellular location">
    <subcellularLocation>
        <location evidence="1">Mitochondrion</location>
    </subcellularLocation>
</comment>
<dbReference type="Pfam" id="PF06644">
    <property type="entry name" value="ATP11"/>
    <property type="match status" value="1"/>
</dbReference>
<keyword evidence="7" id="KW-1185">Reference proteome</keyword>
<dbReference type="GO" id="GO:0033615">
    <property type="term" value="P:mitochondrial proton-transporting ATP synthase complex assembly"/>
    <property type="evidence" value="ECO:0007669"/>
    <property type="project" value="TreeGrafter"/>
</dbReference>
<gene>
    <name evidence="6" type="ORF">EVG20_g5672</name>
</gene>
<evidence type="ECO:0000256" key="3">
    <source>
        <dbReference type="ARBA" id="ARBA00022946"/>
    </source>
</evidence>
<dbReference type="AlphaFoldDB" id="A0A4Y9YRZ6"/>
<dbReference type="EMBL" id="SEOQ01000344">
    <property type="protein sequence ID" value="TFY65214.1"/>
    <property type="molecule type" value="Genomic_DNA"/>
</dbReference>
<dbReference type="PANTHER" id="PTHR13126">
    <property type="entry name" value="CHAPERONE ATP11"/>
    <property type="match status" value="1"/>
</dbReference>
<keyword evidence="4" id="KW-0496">Mitochondrion</keyword>
<keyword evidence="3" id="KW-0809">Transit peptide</keyword>
<reference evidence="6 7" key="1">
    <citation type="submission" date="2019-02" db="EMBL/GenBank/DDBJ databases">
        <title>Genome sequencing of the rare red list fungi Dentipellis fragilis.</title>
        <authorList>
            <person name="Buettner E."/>
            <person name="Kellner H."/>
        </authorList>
    </citation>
    <scope>NUCLEOTIDE SEQUENCE [LARGE SCALE GENOMIC DNA]</scope>
    <source>
        <strain evidence="6 7">DSM 105465</strain>
    </source>
</reference>
<evidence type="ECO:0000313" key="7">
    <source>
        <dbReference type="Proteomes" id="UP000298327"/>
    </source>
</evidence>
<evidence type="ECO:0000256" key="5">
    <source>
        <dbReference type="SAM" id="MobiDB-lite"/>
    </source>
</evidence>
<dbReference type="Proteomes" id="UP000298327">
    <property type="component" value="Unassembled WGS sequence"/>
</dbReference>
<comment type="similarity">
    <text evidence="2">Belongs to the ATP11 family.</text>
</comment>
<feature type="compositionally biased region" description="Basic and acidic residues" evidence="5">
    <location>
        <begin position="60"/>
        <end position="76"/>
    </location>
</feature>
<evidence type="ECO:0008006" key="8">
    <source>
        <dbReference type="Google" id="ProtNLM"/>
    </source>
</evidence>
<dbReference type="GO" id="GO:0005739">
    <property type="term" value="C:mitochondrion"/>
    <property type="evidence" value="ECO:0007669"/>
    <property type="project" value="UniProtKB-SubCell"/>
</dbReference>
<organism evidence="6 7">
    <name type="scientific">Dentipellis fragilis</name>
    <dbReference type="NCBI Taxonomy" id="205917"/>
    <lineage>
        <taxon>Eukaryota</taxon>
        <taxon>Fungi</taxon>
        <taxon>Dikarya</taxon>
        <taxon>Basidiomycota</taxon>
        <taxon>Agaricomycotina</taxon>
        <taxon>Agaricomycetes</taxon>
        <taxon>Russulales</taxon>
        <taxon>Hericiaceae</taxon>
        <taxon>Dentipellis</taxon>
    </lineage>
</organism>
<dbReference type="InterPro" id="IPR010591">
    <property type="entry name" value="ATP11"/>
</dbReference>